<dbReference type="Gene3D" id="3.40.50.740">
    <property type="match status" value="1"/>
</dbReference>
<keyword evidence="3" id="KW-0500">Molybdenum</keyword>
<comment type="caution">
    <text evidence="11">The sequence shown here is derived from an EMBL/GenBank/DDBJ whole genome shotgun (WGS) entry which is preliminary data.</text>
</comment>
<evidence type="ECO:0000259" key="8">
    <source>
        <dbReference type="Pfam" id="PF00384"/>
    </source>
</evidence>
<feature type="region of interest" description="Disordered" evidence="7">
    <location>
        <begin position="632"/>
        <end position="655"/>
    </location>
</feature>
<evidence type="ECO:0000313" key="11">
    <source>
        <dbReference type="EMBL" id="MEJ5021509.1"/>
    </source>
</evidence>
<evidence type="ECO:0000259" key="9">
    <source>
        <dbReference type="Pfam" id="PF01568"/>
    </source>
</evidence>
<comment type="similarity">
    <text evidence="2">Belongs to the prokaryotic molybdopterin-containing oxidoreductase family.</text>
</comment>
<organism evidence="11 12">
    <name type="scientific">Ochrobactrum vermis</name>
    <dbReference type="NCBI Taxonomy" id="1827297"/>
    <lineage>
        <taxon>Bacteria</taxon>
        <taxon>Pseudomonadati</taxon>
        <taxon>Pseudomonadota</taxon>
        <taxon>Alphaproteobacteria</taxon>
        <taxon>Hyphomicrobiales</taxon>
        <taxon>Brucellaceae</taxon>
        <taxon>Brucella/Ochrobactrum group</taxon>
        <taxon>Ochrobactrum</taxon>
    </lineage>
</organism>
<evidence type="ECO:0000256" key="4">
    <source>
        <dbReference type="ARBA" id="ARBA00022723"/>
    </source>
</evidence>
<feature type="domain" description="Molybdopterin oxidoreductase" evidence="8">
    <location>
        <begin position="53"/>
        <end position="508"/>
    </location>
</feature>
<dbReference type="PROSITE" id="PS00932">
    <property type="entry name" value="MOLYBDOPTERIN_PROK_3"/>
    <property type="match status" value="1"/>
</dbReference>
<dbReference type="Pfam" id="PF01568">
    <property type="entry name" value="Molydop_binding"/>
    <property type="match status" value="1"/>
</dbReference>
<protein>
    <submittedName>
        <fullName evidence="11">Molybdopterin-dependent oxidoreductase</fullName>
    </submittedName>
</protein>
<keyword evidence="12" id="KW-1185">Reference proteome</keyword>
<evidence type="ECO:0000256" key="2">
    <source>
        <dbReference type="ARBA" id="ARBA00010312"/>
    </source>
</evidence>
<evidence type="ECO:0000256" key="3">
    <source>
        <dbReference type="ARBA" id="ARBA00022505"/>
    </source>
</evidence>
<evidence type="ECO:0000259" key="10">
    <source>
        <dbReference type="Pfam" id="PF18364"/>
    </source>
</evidence>
<evidence type="ECO:0000313" key="12">
    <source>
        <dbReference type="Proteomes" id="UP001375812"/>
    </source>
</evidence>
<reference evidence="11 12" key="1">
    <citation type="submission" date="2023-12" db="EMBL/GenBank/DDBJ databases">
        <title>Gut-associated functions are favored during microbiome assembly across C. elegans life.</title>
        <authorList>
            <person name="Zimmermann J."/>
        </authorList>
    </citation>
    <scope>NUCLEOTIDE SEQUENCE [LARGE SCALE GENOMIC DNA]</scope>
    <source>
        <strain evidence="11 12">MYb71</strain>
    </source>
</reference>
<evidence type="ECO:0000256" key="7">
    <source>
        <dbReference type="SAM" id="MobiDB-lite"/>
    </source>
</evidence>
<keyword evidence="6" id="KW-0560">Oxidoreductase</keyword>
<dbReference type="Pfam" id="PF00384">
    <property type="entry name" value="Molybdopterin"/>
    <property type="match status" value="1"/>
</dbReference>
<dbReference type="InterPro" id="IPR006657">
    <property type="entry name" value="MoPterin_dinucl-bd_dom"/>
</dbReference>
<evidence type="ECO:0000256" key="1">
    <source>
        <dbReference type="ARBA" id="ARBA00001942"/>
    </source>
</evidence>
<dbReference type="RefSeq" id="WP_105543944.1">
    <property type="nucleotide sequence ID" value="NZ_JBBGZH010000002.1"/>
</dbReference>
<name>A0ABU8PGZ7_9HYPH</name>
<feature type="domain" description="Molybdopterin oxidoreductase N-terminal" evidence="10">
    <location>
        <begin position="9"/>
        <end position="46"/>
    </location>
</feature>
<gene>
    <name evidence="11" type="ORF">WH297_17490</name>
</gene>
<dbReference type="InterPro" id="IPR006656">
    <property type="entry name" value="Mopterin_OxRdtase"/>
</dbReference>
<dbReference type="Gene3D" id="2.40.40.20">
    <property type="match status" value="1"/>
</dbReference>
<dbReference type="Gene3D" id="3.90.55.10">
    <property type="entry name" value="Dimethylsulfoxide Reductase, domain 3"/>
    <property type="match status" value="1"/>
</dbReference>
<keyword evidence="5" id="KW-0574">Periplasm</keyword>
<feature type="domain" description="Molybdopterin dinucleotide-binding" evidence="9">
    <location>
        <begin position="625"/>
        <end position="742"/>
    </location>
</feature>
<dbReference type="Pfam" id="PF18364">
    <property type="entry name" value="Molybdopterin_N"/>
    <property type="match status" value="1"/>
</dbReference>
<dbReference type="InterPro" id="IPR006655">
    <property type="entry name" value="Mopterin_OxRdtase_prok_CS"/>
</dbReference>
<dbReference type="EMBL" id="JBBGZH010000002">
    <property type="protein sequence ID" value="MEJ5021509.1"/>
    <property type="molecule type" value="Genomic_DNA"/>
</dbReference>
<dbReference type="InterPro" id="IPR050612">
    <property type="entry name" value="Prok_Mopterin_Oxidored"/>
</dbReference>
<evidence type="ECO:0000256" key="5">
    <source>
        <dbReference type="ARBA" id="ARBA00022764"/>
    </source>
</evidence>
<dbReference type="PANTHER" id="PTHR43742">
    <property type="entry name" value="TRIMETHYLAMINE-N-OXIDE REDUCTASE"/>
    <property type="match status" value="1"/>
</dbReference>
<dbReference type="PANTHER" id="PTHR43742:SF10">
    <property type="entry name" value="TRIMETHYLAMINE-N-OXIDE REDUCTASE 2"/>
    <property type="match status" value="1"/>
</dbReference>
<dbReference type="CDD" id="cd02769">
    <property type="entry name" value="MopB_DMSOR-BSOR-TMAOR"/>
    <property type="match status" value="1"/>
</dbReference>
<dbReference type="CDD" id="cd02793">
    <property type="entry name" value="MopB_CT_DMSOR-BSOR-TMAOR"/>
    <property type="match status" value="1"/>
</dbReference>
<dbReference type="SUPFAM" id="SSF50692">
    <property type="entry name" value="ADC-like"/>
    <property type="match status" value="1"/>
</dbReference>
<keyword evidence="4" id="KW-0479">Metal-binding</keyword>
<dbReference type="SUPFAM" id="SSF53706">
    <property type="entry name" value="Formate dehydrogenase/DMSO reductase, domains 1-3"/>
    <property type="match status" value="1"/>
</dbReference>
<sequence>MSKIKRVPHCSHWGAYTLLVNDGTIVGVEPFEFDPSPSPIINSVKEWGSGYRRVPQPLVRAGWLEKREKSDRRGRGCEKFIPVGWNEAINLIAEEIQRVSRDFSNESIFAGSYGWTSCGRFHHAPSLLKRMLNLVGGFTGHVDTYSTAAGPVILRHTLGDDAAGGGQANTLDTIAEHTETLVVFGALSPRTAQSEAGGIASHSLEIYLKKIAERGVKVILVSPLRDDIPDWVNAEWWPIRPNTDTALMIGIAGEILRAGRHDLSFLQRCTSGSERFLAYLDGGSDGVVKTAEWAADITGLDRNQIVSLAKQLVDTRSMITVSWSLQRAHHGEQPFWAALGLASLIGQIGLPGGGVGYGYASLGGVGAPINIGKSPAISQLTKPINSFIPVARISDMLLNPGKTYTYEGLVRTYPDIRLVYWAGGNPYHHHQDLNRLSEAWTRPETIIVQDPMFTATAQRADIILPANTSIERNDIAGNRRSDFIIAMHKAIDPVGDSKSDFDIFNAIAMKLGVGTAFNEGHDEMGWLRHLYDISRDDARERLGFDMPDFDMFWEQGYARCPTVDHHVYLSGFREHPENHTLNTESGKIVIGSETLASLKYSDCREHPAWIEPAEWLGSAQAGNQFHLISHQPSGRLHSQLETGETSRAQKRNGREQARINPLDACDLGIEDGQSIRLWNMRGECLATASISDAVRQGVVVLPTGAWFTPSGNNGLEIAGNPNVLTLDIGTSQFGQGCSAHTCLVHVESYLGDAGDAIEKYHDQLVALSAVGR</sequence>
<comment type="cofactor">
    <cofactor evidence="1">
        <name>Mo-bis(molybdopterin guanine dinucleotide)</name>
        <dbReference type="ChEBI" id="CHEBI:60539"/>
    </cofactor>
</comment>
<proteinExistence type="inferred from homology"/>
<accession>A0ABU8PGZ7</accession>
<evidence type="ECO:0000256" key="6">
    <source>
        <dbReference type="ARBA" id="ARBA00023002"/>
    </source>
</evidence>
<dbReference type="InterPro" id="IPR041954">
    <property type="entry name" value="CT_DMSOR/BSOR/TMAOR"/>
</dbReference>
<dbReference type="InterPro" id="IPR009010">
    <property type="entry name" value="Asp_de-COase-like_dom_sf"/>
</dbReference>
<dbReference type="Gene3D" id="3.40.228.10">
    <property type="entry name" value="Dimethylsulfoxide Reductase, domain 2"/>
    <property type="match status" value="1"/>
</dbReference>
<dbReference type="InterPro" id="IPR041460">
    <property type="entry name" value="Molybdopterin_N"/>
</dbReference>
<dbReference type="Proteomes" id="UP001375812">
    <property type="component" value="Unassembled WGS sequence"/>
</dbReference>